<dbReference type="AlphaFoldDB" id="A0A2C7A955"/>
<accession>A0A2C7A955</accession>
<reference evidence="1 2" key="1">
    <citation type="submission" date="2017-10" db="EMBL/GenBank/DDBJ databases">
        <authorList>
            <person name="Banno H."/>
            <person name="Chua N.-H."/>
        </authorList>
    </citation>
    <scope>NUCLEOTIDE SEQUENCE [LARGE SCALE GENOMIC DNA]</scope>
    <source>
        <strain evidence="1 2">YW11</strain>
    </source>
</reference>
<comment type="caution">
    <text evidence="1">The sequence shown here is derived from an EMBL/GenBank/DDBJ whole genome shotgun (WGS) entry which is preliminary data.</text>
</comment>
<name>A0A2C7A955_9PROT</name>
<dbReference type="EMBL" id="PDNU01000023">
    <property type="protein sequence ID" value="PHK94549.1"/>
    <property type="molecule type" value="Genomic_DNA"/>
</dbReference>
<dbReference type="OrthoDB" id="8479106at2"/>
<dbReference type="Proteomes" id="UP000223527">
    <property type="component" value="Unassembled WGS sequence"/>
</dbReference>
<evidence type="ECO:0000313" key="1">
    <source>
        <dbReference type="EMBL" id="PHK94549.1"/>
    </source>
</evidence>
<dbReference type="RefSeq" id="WP_099095914.1">
    <property type="nucleotide sequence ID" value="NZ_PDNU01000023.1"/>
</dbReference>
<keyword evidence="2" id="KW-1185">Reference proteome</keyword>
<sequence>MLDVIGSLMKGEDKYPRAFAAANEFWSEIFVVQRDGDDATLQAAIDGSQTSFEWRMSDVGVSRPSAKSIMAVTAIGALYRDGFEDEEFAKRVIRSFVASSRLSLEVKASARDTMTMYSLD</sequence>
<proteinExistence type="predicted"/>
<gene>
    <name evidence="1" type="ORF">CR162_12760</name>
</gene>
<organism evidence="1 2">
    <name type="scientific">Teichococcus rhizosphaerae</name>
    <dbReference type="NCBI Taxonomy" id="1335062"/>
    <lineage>
        <taxon>Bacteria</taxon>
        <taxon>Pseudomonadati</taxon>
        <taxon>Pseudomonadota</taxon>
        <taxon>Alphaproteobacteria</taxon>
        <taxon>Acetobacterales</taxon>
        <taxon>Roseomonadaceae</taxon>
        <taxon>Roseomonas</taxon>
    </lineage>
</organism>
<evidence type="ECO:0000313" key="2">
    <source>
        <dbReference type="Proteomes" id="UP000223527"/>
    </source>
</evidence>
<protein>
    <submittedName>
        <fullName evidence="1">Uncharacterized protein</fullName>
    </submittedName>
</protein>